<dbReference type="SUPFAM" id="SSF46785">
    <property type="entry name" value="Winged helix' DNA-binding domain"/>
    <property type="match status" value="1"/>
</dbReference>
<evidence type="ECO:0000256" key="2">
    <source>
        <dbReference type="ARBA" id="ARBA00023015"/>
    </source>
</evidence>
<dbReference type="PANTHER" id="PTHR30537">
    <property type="entry name" value="HTH-TYPE TRANSCRIPTIONAL REGULATOR"/>
    <property type="match status" value="1"/>
</dbReference>
<evidence type="ECO:0000256" key="4">
    <source>
        <dbReference type="ARBA" id="ARBA00023163"/>
    </source>
</evidence>
<keyword evidence="3" id="KW-0238">DNA-binding</keyword>
<comment type="similarity">
    <text evidence="1">Belongs to the LysR transcriptional regulatory family.</text>
</comment>
<evidence type="ECO:0000259" key="5">
    <source>
        <dbReference type="PROSITE" id="PS50931"/>
    </source>
</evidence>
<dbReference type="GO" id="GO:0003700">
    <property type="term" value="F:DNA-binding transcription factor activity"/>
    <property type="evidence" value="ECO:0007669"/>
    <property type="project" value="InterPro"/>
</dbReference>
<sequence>MPDHISLTAIRTLAIVAHELSFSRAAEQLHISPSAVSHQMKQLEQQLGYALFVRHSQGVELTQAGRELARYARQAMQQVDTGLKKARQQSQKTTLTLAVTPSLAQSWLIPRLNSFYQIAPDTELKLLARDALTDFNQQDTDLHLHFGDGQAVGLRSEFLMAESMVAVCHHRLISPSEDSSNQSDALSLRQRLEKGEIPLLHYQAGEEDAPGGLSWQDWFSRNNLTMASDQPHYHFSHLQMVLEAARCQQGIALVWENLLTPADTALIRLPFDPIALKYGHYLVAPEHHWQRDDIKQFSQWLKSQA</sequence>
<dbReference type="Proteomes" id="UP000565262">
    <property type="component" value="Unassembled WGS sequence"/>
</dbReference>
<dbReference type="Gene3D" id="1.10.10.10">
    <property type="entry name" value="Winged helix-like DNA-binding domain superfamily/Winged helix DNA-binding domain"/>
    <property type="match status" value="1"/>
</dbReference>
<dbReference type="Gene3D" id="3.40.190.10">
    <property type="entry name" value="Periplasmic binding protein-like II"/>
    <property type="match status" value="2"/>
</dbReference>
<dbReference type="Pfam" id="PF00126">
    <property type="entry name" value="HTH_1"/>
    <property type="match status" value="1"/>
</dbReference>
<evidence type="ECO:0000313" key="6">
    <source>
        <dbReference type="EMBL" id="MBB1487190.1"/>
    </source>
</evidence>
<keyword evidence="2" id="KW-0805">Transcription regulation</keyword>
<feature type="domain" description="HTH lysR-type" evidence="5">
    <location>
        <begin position="5"/>
        <end position="62"/>
    </location>
</feature>
<organism evidence="6 7">
    <name type="scientific">Oceanospirillum sediminis</name>
    <dbReference type="NCBI Taxonomy" id="2760088"/>
    <lineage>
        <taxon>Bacteria</taxon>
        <taxon>Pseudomonadati</taxon>
        <taxon>Pseudomonadota</taxon>
        <taxon>Gammaproteobacteria</taxon>
        <taxon>Oceanospirillales</taxon>
        <taxon>Oceanospirillaceae</taxon>
        <taxon>Oceanospirillum</taxon>
    </lineage>
</organism>
<comment type="caution">
    <text evidence="6">The sequence shown here is derived from an EMBL/GenBank/DDBJ whole genome shotgun (WGS) entry which is preliminary data.</text>
</comment>
<dbReference type="PROSITE" id="PS50931">
    <property type="entry name" value="HTH_LYSR"/>
    <property type="match status" value="1"/>
</dbReference>
<protein>
    <submittedName>
        <fullName evidence="6">LysR family transcriptional regulator</fullName>
    </submittedName>
</protein>
<dbReference type="InterPro" id="IPR036388">
    <property type="entry name" value="WH-like_DNA-bd_sf"/>
</dbReference>
<dbReference type="RefSeq" id="WP_182808967.1">
    <property type="nucleotide sequence ID" value="NZ_JACJFM010000012.1"/>
</dbReference>
<dbReference type="SUPFAM" id="SSF53850">
    <property type="entry name" value="Periplasmic binding protein-like II"/>
    <property type="match status" value="1"/>
</dbReference>
<keyword evidence="7" id="KW-1185">Reference proteome</keyword>
<dbReference type="Pfam" id="PF03466">
    <property type="entry name" value="LysR_substrate"/>
    <property type="match status" value="1"/>
</dbReference>
<dbReference type="GO" id="GO:0006351">
    <property type="term" value="P:DNA-templated transcription"/>
    <property type="evidence" value="ECO:0007669"/>
    <property type="project" value="TreeGrafter"/>
</dbReference>
<dbReference type="AlphaFoldDB" id="A0A839IR62"/>
<dbReference type="PANTHER" id="PTHR30537:SF79">
    <property type="entry name" value="TRANSCRIPTIONAL REGULATOR-RELATED"/>
    <property type="match status" value="1"/>
</dbReference>
<dbReference type="PRINTS" id="PR00039">
    <property type="entry name" value="HTHLYSR"/>
</dbReference>
<dbReference type="InterPro" id="IPR058163">
    <property type="entry name" value="LysR-type_TF_proteobact-type"/>
</dbReference>
<name>A0A839IR62_9GAMM</name>
<evidence type="ECO:0000256" key="1">
    <source>
        <dbReference type="ARBA" id="ARBA00009437"/>
    </source>
</evidence>
<reference evidence="6 7" key="1">
    <citation type="submission" date="2020-08" db="EMBL/GenBank/DDBJ databases">
        <title>Oceanospirillum sp. nov. isolated from marine sediment.</title>
        <authorList>
            <person name="Ji X."/>
        </authorList>
    </citation>
    <scope>NUCLEOTIDE SEQUENCE [LARGE SCALE GENOMIC DNA]</scope>
    <source>
        <strain evidence="6 7">D5</strain>
    </source>
</reference>
<dbReference type="InterPro" id="IPR036390">
    <property type="entry name" value="WH_DNA-bd_sf"/>
</dbReference>
<gene>
    <name evidence="6" type="ORF">H4O21_11275</name>
</gene>
<dbReference type="EMBL" id="JACJFM010000012">
    <property type="protein sequence ID" value="MBB1487190.1"/>
    <property type="molecule type" value="Genomic_DNA"/>
</dbReference>
<dbReference type="InterPro" id="IPR005119">
    <property type="entry name" value="LysR_subst-bd"/>
</dbReference>
<keyword evidence="4" id="KW-0804">Transcription</keyword>
<dbReference type="GO" id="GO:0043565">
    <property type="term" value="F:sequence-specific DNA binding"/>
    <property type="evidence" value="ECO:0007669"/>
    <property type="project" value="TreeGrafter"/>
</dbReference>
<accession>A0A839IR62</accession>
<dbReference type="FunFam" id="1.10.10.10:FF:000001">
    <property type="entry name" value="LysR family transcriptional regulator"/>
    <property type="match status" value="1"/>
</dbReference>
<dbReference type="InterPro" id="IPR000847">
    <property type="entry name" value="LysR_HTH_N"/>
</dbReference>
<evidence type="ECO:0000256" key="3">
    <source>
        <dbReference type="ARBA" id="ARBA00023125"/>
    </source>
</evidence>
<proteinExistence type="inferred from homology"/>
<evidence type="ECO:0000313" key="7">
    <source>
        <dbReference type="Proteomes" id="UP000565262"/>
    </source>
</evidence>